<evidence type="ECO:0000313" key="3">
    <source>
        <dbReference type="Proteomes" id="UP001501442"/>
    </source>
</evidence>
<protein>
    <submittedName>
        <fullName evidence="2">Oxidoreductase</fullName>
    </submittedName>
</protein>
<dbReference type="EMBL" id="BAABHK010000009">
    <property type="protein sequence ID" value="GAA4631192.1"/>
    <property type="molecule type" value="Genomic_DNA"/>
</dbReference>
<name>A0ABP8UIH4_9ACTN</name>
<comment type="caution">
    <text evidence="2">The sequence shown here is derived from an EMBL/GenBank/DDBJ whole genome shotgun (WGS) entry which is preliminary data.</text>
</comment>
<keyword evidence="1" id="KW-1133">Transmembrane helix</keyword>
<feature type="transmembrane region" description="Helical" evidence="1">
    <location>
        <begin position="412"/>
        <end position="433"/>
    </location>
</feature>
<dbReference type="RefSeq" id="WP_345434407.1">
    <property type="nucleotide sequence ID" value="NZ_BAABHK010000009.1"/>
</dbReference>
<evidence type="ECO:0000313" key="2">
    <source>
        <dbReference type="EMBL" id="GAA4631192.1"/>
    </source>
</evidence>
<accession>A0ABP8UIH4</accession>
<keyword evidence="3" id="KW-1185">Reference proteome</keyword>
<feature type="transmembrane region" description="Helical" evidence="1">
    <location>
        <begin position="488"/>
        <end position="514"/>
    </location>
</feature>
<sequence>MATREVIHFSDSLPAEKRTIRNSILRELLLELDKNKIDPRGIEITGARLTGDLDLVDVTLPVGLHLIRCELTGSLCLQGAQLIRLILQGSRIRDLRADGVQVQKGINAQDVHCEGAFRLIGSTIEGQLNLAGATIIGDGHSGLLADGMRVGGDALLRQAPSGRPFVARGDKDGAVRLLAAEIGGNLDCERAVFNSAQAAAFDGERARVGGNIILRSIRSRGDVILQRASVRGQLNCKNAEIDGLVADGLQTDDDVILSGLRAGRAGPDATVSLIGARVGGHLVCDEGGVAGPGLSLDLRFVSVGKALSLRPDFFAARNGGTVVLDGLTYPAIPYGMERDEWLAFLRHRTEGHAAQPYQQLAAAYRSAGREDDARVVLIAQQDHRSADPRLARRTRLRLRLLRLTLGYGYQSWRALIGLLLNLALAVVVVIGAANWSTAVHTQATENGRPGPCRFVYKIGLGIDLAIPLVNTSSRQHCDLTATKPSEEWIVAVCWVFQILGWALATLFVAGYTGLIRKG</sequence>
<keyword evidence="1" id="KW-0812">Transmembrane</keyword>
<dbReference type="Proteomes" id="UP001501442">
    <property type="component" value="Unassembled WGS sequence"/>
</dbReference>
<evidence type="ECO:0000256" key="1">
    <source>
        <dbReference type="SAM" id="Phobius"/>
    </source>
</evidence>
<reference evidence="3" key="1">
    <citation type="journal article" date="2019" name="Int. J. Syst. Evol. Microbiol.">
        <title>The Global Catalogue of Microorganisms (GCM) 10K type strain sequencing project: providing services to taxonomists for standard genome sequencing and annotation.</title>
        <authorList>
            <consortium name="The Broad Institute Genomics Platform"/>
            <consortium name="The Broad Institute Genome Sequencing Center for Infectious Disease"/>
            <person name="Wu L."/>
            <person name="Ma J."/>
        </authorList>
    </citation>
    <scope>NUCLEOTIDE SEQUENCE [LARGE SCALE GENOMIC DNA]</scope>
    <source>
        <strain evidence="3">JCM 17939</strain>
    </source>
</reference>
<keyword evidence="1" id="KW-0472">Membrane</keyword>
<proteinExistence type="predicted"/>
<organism evidence="2 3">
    <name type="scientific">Actinoallomurus vinaceus</name>
    <dbReference type="NCBI Taxonomy" id="1080074"/>
    <lineage>
        <taxon>Bacteria</taxon>
        <taxon>Bacillati</taxon>
        <taxon>Actinomycetota</taxon>
        <taxon>Actinomycetes</taxon>
        <taxon>Streptosporangiales</taxon>
        <taxon>Thermomonosporaceae</taxon>
        <taxon>Actinoallomurus</taxon>
    </lineage>
</organism>
<gene>
    <name evidence="2" type="ORF">GCM10023196_059620</name>
</gene>